<name>A0A4Q9MIV9_9APHY</name>
<protein>
    <submittedName>
        <fullName evidence="2">Uncharacterized protein</fullName>
    </submittedName>
</protein>
<keyword evidence="1" id="KW-0812">Transmembrane</keyword>
<evidence type="ECO:0000256" key="1">
    <source>
        <dbReference type="SAM" id="Phobius"/>
    </source>
</evidence>
<dbReference type="EMBL" id="ML143432">
    <property type="protein sequence ID" value="TBU27474.1"/>
    <property type="molecule type" value="Genomic_DNA"/>
</dbReference>
<proteinExistence type="predicted"/>
<organism evidence="2">
    <name type="scientific">Dichomitus squalens</name>
    <dbReference type="NCBI Taxonomy" id="114155"/>
    <lineage>
        <taxon>Eukaryota</taxon>
        <taxon>Fungi</taxon>
        <taxon>Dikarya</taxon>
        <taxon>Basidiomycota</taxon>
        <taxon>Agaricomycotina</taxon>
        <taxon>Agaricomycetes</taxon>
        <taxon>Polyporales</taxon>
        <taxon>Polyporaceae</taxon>
        <taxon>Dichomitus</taxon>
    </lineage>
</organism>
<feature type="transmembrane region" description="Helical" evidence="1">
    <location>
        <begin position="117"/>
        <end position="137"/>
    </location>
</feature>
<reference evidence="2" key="1">
    <citation type="submission" date="2019-01" db="EMBL/GenBank/DDBJ databases">
        <title>Draft genome sequences of three monokaryotic isolates of the white-rot basidiomycete fungus Dichomitus squalens.</title>
        <authorList>
            <consortium name="DOE Joint Genome Institute"/>
            <person name="Lopez S.C."/>
            <person name="Andreopoulos B."/>
            <person name="Pangilinan J."/>
            <person name="Lipzen A."/>
            <person name="Riley R."/>
            <person name="Ahrendt S."/>
            <person name="Ng V."/>
            <person name="Barry K."/>
            <person name="Daum C."/>
            <person name="Grigoriev I.V."/>
            <person name="Hilden K.S."/>
            <person name="Makela M.R."/>
            <person name="de Vries R.P."/>
        </authorList>
    </citation>
    <scope>NUCLEOTIDE SEQUENCE [LARGE SCALE GENOMIC DNA]</scope>
    <source>
        <strain evidence="2">OM18370.1</strain>
    </source>
</reference>
<dbReference type="AlphaFoldDB" id="A0A4Q9MIV9"/>
<keyword evidence="1" id="KW-1133">Transmembrane helix</keyword>
<gene>
    <name evidence="2" type="ORF">BD311DRAFT_380937</name>
</gene>
<accession>A0A4Q9MIV9</accession>
<dbReference type="Proteomes" id="UP000292957">
    <property type="component" value="Unassembled WGS sequence"/>
</dbReference>
<feature type="transmembrane region" description="Helical" evidence="1">
    <location>
        <begin position="93"/>
        <end position="111"/>
    </location>
</feature>
<feature type="transmembrane region" description="Helical" evidence="1">
    <location>
        <begin position="36"/>
        <end position="56"/>
    </location>
</feature>
<keyword evidence="1" id="KW-0472">Membrane</keyword>
<dbReference type="OrthoDB" id="3258294at2759"/>
<evidence type="ECO:0000313" key="2">
    <source>
        <dbReference type="EMBL" id="TBU27474.1"/>
    </source>
</evidence>
<sequence>MASLLGLTLIWLSEPAIVEIGLQKICYTLIPPIATFFWVPALIFEPIICLLVLWIARGRDLARRLKGKTRTGGLAPDADSIPDLVKILAQDSAIYFLAVFAGLVVNAILWIKRSPYMDAALSCSFMFASILGSRLFLNMREAVLFPESHDRKRGVLRNMTSVGGPSTLLWAVSEGRETSIHDAIQ</sequence>